<dbReference type="InterPro" id="IPR050194">
    <property type="entry name" value="Glycosyltransferase_grp1"/>
</dbReference>
<feature type="domain" description="Glycosyl transferase family 1" evidence="3">
    <location>
        <begin position="228"/>
        <end position="377"/>
    </location>
</feature>
<evidence type="ECO:0000313" key="5">
    <source>
        <dbReference type="EMBL" id="MDV6298897.1"/>
    </source>
</evidence>
<feature type="domain" description="Glycosyltransferase subfamily 4-like N-terminal" evidence="4">
    <location>
        <begin position="27"/>
        <end position="178"/>
    </location>
</feature>
<dbReference type="RefSeq" id="WP_317469421.1">
    <property type="nucleotide sequence ID" value="NZ_JAWLKJ010000002.1"/>
</dbReference>
<organism evidence="5 6">
    <name type="scientific">Dietzia maris</name>
    <dbReference type="NCBI Taxonomy" id="37915"/>
    <lineage>
        <taxon>Bacteria</taxon>
        <taxon>Bacillati</taxon>
        <taxon>Actinomycetota</taxon>
        <taxon>Actinomycetes</taxon>
        <taxon>Mycobacteriales</taxon>
        <taxon>Dietziaceae</taxon>
        <taxon>Dietzia</taxon>
    </lineage>
</organism>
<evidence type="ECO:0000256" key="1">
    <source>
        <dbReference type="ARBA" id="ARBA00022676"/>
    </source>
</evidence>
<evidence type="ECO:0000313" key="6">
    <source>
        <dbReference type="Proteomes" id="UP001185873"/>
    </source>
</evidence>
<dbReference type="EMBL" id="JAWLKJ010000002">
    <property type="protein sequence ID" value="MDV6298897.1"/>
    <property type="molecule type" value="Genomic_DNA"/>
</dbReference>
<dbReference type="Proteomes" id="UP001185873">
    <property type="component" value="Unassembled WGS sequence"/>
</dbReference>
<gene>
    <name evidence="5" type="ORF">R3P82_07185</name>
</gene>
<sequence>MDARNEDLLDIAVIGPSRFPIREPYAGGLEVVVAKEVRALRARGHRVTLYAAAGSEGHDRRHEFTTLAAATGRGDSYYPPGGYEADAAEFERLMDHVAVSGFDVVLNHSLSHVPLVRAAAMATPMITTLHCPQLAPMQEAFDRLGSATGRVLAVSRSVLGSWRVPHGAEVLPNGVDLQVWRPRTGAAGRTGARSTFRPAAAGTAAAGATAAGATAAARPVAGRTSRVGTRPTDRPRAVWTGRIVPEKGPHLAVEAARRTGLRLDLAGRVGDDRYMERVLAPRLRDAGDSVRYHGPLGRDALVPLVASAAVALVTPCWEEPFGLTAVEALACGTPVVALARGGIREILSGQPGVVLVEPGRDPASALAAGIPAALTLDRAATARAAAAAFSHDARIDLLEARLRGLLVGAAS</sequence>
<evidence type="ECO:0000256" key="2">
    <source>
        <dbReference type="ARBA" id="ARBA00022679"/>
    </source>
</evidence>
<comment type="caution">
    <text evidence="5">The sequence shown here is derived from an EMBL/GenBank/DDBJ whole genome shotgun (WGS) entry which is preliminary data.</text>
</comment>
<dbReference type="InterPro" id="IPR028098">
    <property type="entry name" value="Glyco_trans_4-like_N"/>
</dbReference>
<reference evidence="5" key="1">
    <citation type="submission" date="2023-10" db="EMBL/GenBank/DDBJ databases">
        <title>Development of a sustainable strategy for remediation of hydrocarbon-contaminated territories based on the waste exchange concept.</title>
        <authorList>
            <person name="Krivoruchko A."/>
        </authorList>
    </citation>
    <scope>NUCLEOTIDE SEQUENCE</scope>
    <source>
        <strain evidence="5">IEGM 1175</strain>
    </source>
</reference>
<keyword evidence="1 5" id="KW-0328">Glycosyltransferase</keyword>
<accession>A0AAE4QZR0</accession>
<dbReference type="Gene3D" id="3.40.50.2000">
    <property type="entry name" value="Glycogen Phosphorylase B"/>
    <property type="match status" value="2"/>
</dbReference>
<dbReference type="AlphaFoldDB" id="A0AAE4QZR0"/>
<dbReference type="EC" id="2.4.-.-" evidence="5"/>
<name>A0AAE4QZR0_9ACTN</name>
<dbReference type="PANTHER" id="PTHR45947">
    <property type="entry name" value="SULFOQUINOVOSYL TRANSFERASE SQD2"/>
    <property type="match status" value="1"/>
</dbReference>
<dbReference type="GO" id="GO:1903509">
    <property type="term" value="P:liposaccharide metabolic process"/>
    <property type="evidence" value="ECO:0007669"/>
    <property type="project" value="UniProtKB-ARBA"/>
</dbReference>
<dbReference type="Pfam" id="PF13439">
    <property type="entry name" value="Glyco_transf_4"/>
    <property type="match status" value="1"/>
</dbReference>
<protein>
    <submittedName>
        <fullName evidence="5">Glycosyltransferase</fullName>
        <ecNumber evidence="5">2.4.-.-</ecNumber>
    </submittedName>
</protein>
<dbReference type="PANTHER" id="PTHR45947:SF13">
    <property type="entry name" value="TRANSFERASE"/>
    <property type="match status" value="1"/>
</dbReference>
<dbReference type="GO" id="GO:1901137">
    <property type="term" value="P:carbohydrate derivative biosynthetic process"/>
    <property type="evidence" value="ECO:0007669"/>
    <property type="project" value="UniProtKB-ARBA"/>
</dbReference>
<dbReference type="Pfam" id="PF00534">
    <property type="entry name" value="Glycos_transf_1"/>
    <property type="match status" value="1"/>
</dbReference>
<dbReference type="GO" id="GO:0016757">
    <property type="term" value="F:glycosyltransferase activity"/>
    <property type="evidence" value="ECO:0007669"/>
    <property type="project" value="UniProtKB-KW"/>
</dbReference>
<evidence type="ECO:0000259" key="3">
    <source>
        <dbReference type="Pfam" id="PF00534"/>
    </source>
</evidence>
<dbReference type="InterPro" id="IPR001296">
    <property type="entry name" value="Glyco_trans_1"/>
</dbReference>
<keyword evidence="2 5" id="KW-0808">Transferase</keyword>
<proteinExistence type="predicted"/>
<evidence type="ECO:0000259" key="4">
    <source>
        <dbReference type="Pfam" id="PF13439"/>
    </source>
</evidence>
<dbReference type="SUPFAM" id="SSF53756">
    <property type="entry name" value="UDP-Glycosyltransferase/glycogen phosphorylase"/>
    <property type="match status" value="1"/>
</dbReference>